<evidence type="ECO:0000313" key="2">
    <source>
        <dbReference type="Proteomes" id="UP000266723"/>
    </source>
</evidence>
<proteinExistence type="predicted"/>
<sequence>MDKWIWANGHGLAQFTALEADQIIDMGLSLRAASLDWKYLKNPFVVITDTAGKTTDLIL</sequence>
<accession>A0ABQ7AXJ8</accession>
<comment type="caution">
    <text evidence="1">The sequence shown here is derived from an EMBL/GenBank/DDBJ whole genome shotgun (WGS) entry which is preliminary data.</text>
</comment>
<dbReference type="Proteomes" id="UP000266723">
    <property type="component" value="Unassembled WGS sequence"/>
</dbReference>
<name>A0ABQ7AXJ8_BRACR</name>
<organism evidence="1 2">
    <name type="scientific">Brassica cretica</name>
    <name type="common">Mustard</name>
    <dbReference type="NCBI Taxonomy" id="69181"/>
    <lineage>
        <taxon>Eukaryota</taxon>
        <taxon>Viridiplantae</taxon>
        <taxon>Streptophyta</taxon>
        <taxon>Embryophyta</taxon>
        <taxon>Tracheophyta</taxon>
        <taxon>Spermatophyta</taxon>
        <taxon>Magnoliopsida</taxon>
        <taxon>eudicotyledons</taxon>
        <taxon>Gunneridae</taxon>
        <taxon>Pentapetalae</taxon>
        <taxon>rosids</taxon>
        <taxon>malvids</taxon>
        <taxon>Brassicales</taxon>
        <taxon>Brassicaceae</taxon>
        <taxon>Brassiceae</taxon>
        <taxon>Brassica</taxon>
    </lineage>
</organism>
<dbReference type="EMBL" id="QGKV02001556">
    <property type="protein sequence ID" value="KAF3518879.1"/>
    <property type="molecule type" value="Genomic_DNA"/>
</dbReference>
<reference evidence="1 2" key="1">
    <citation type="journal article" date="2020" name="BMC Genomics">
        <title>Intraspecific diversification of the crop wild relative Brassica cretica Lam. using demographic model selection.</title>
        <authorList>
            <person name="Kioukis A."/>
            <person name="Michalopoulou V.A."/>
            <person name="Briers L."/>
            <person name="Pirintsos S."/>
            <person name="Studholme D.J."/>
            <person name="Pavlidis P."/>
            <person name="Sarris P.F."/>
        </authorList>
    </citation>
    <scope>NUCLEOTIDE SEQUENCE [LARGE SCALE GENOMIC DNA]</scope>
    <source>
        <strain evidence="2">cv. PFS-1207/04</strain>
    </source>
</reference>
<evidence type="ECO:0000313" key="1">
    <source>
        <dbReference type="EMBL" id="KAF3518879.1"/>
    </source>
</evidence>
<protein>
    <submittedName>
        <fullName evidence="1">Uncharacterized protein</fullName>
    </submittedName>
</protein>
<gene>
    <name evidence="1" type="ORF">DY000_02061757</name>
</gene>
<keyword evidence="2" id="KW-1185">Reference proteome</keyword>